<evidence type="ECO:0000256" key="1">
    <source>
        <dbReference type="ARBA" id="ARBA00022468"/>
    </source>
</evidence>
<feature type="region of interest" description="Disordered" evidence="6">
    <location>
        <begin position="127"/>
        <end position="179"/>
    </location>
</feature>
<feature type="domain" description="Arf-GAP" evidence="7">
    <location>
        <begin position="7"/>
        <end position="125"/>
    </location>
</feature>
<dbReference type="SMART" id="SM00105">
    <property type="entry name" value="ArfGap"/>
    <property type="match status" value="1"/>
</dbReference>
<dbReference type="GO" id="GO:0005737">
    <property type="term" value="C:cytoplasm"/>
    <property type="evidence" value="ECO:0007669"/>
    <property type="project" value="TreeGrafter"/>
</dbReference>
<dbReference type="GO" id="GO:0008270">
    <property type="term" value="F:zinc ion binding"/>
    <property type="evidence" value="ECO:0007669"/>
    <property type="project" value="UniProtKB-KW"/>
</dbReference>
<dbReference type="PROSITE" id="PS50115">
    <property type="entry name" value="ARFGAP"/>
    <property type="match status" value="1"/>
</dbReference>
<sequence>MTSLPVKKALSALLRDPGNSTCADCHSQSHPRWASWSLGVFVCIKCAGVHRSLGTHISKVKSVDLDTWQEEHLRALVRMGNNERANTYYEGAMDATARAALPRTLLDAGRLQQFIRSKYEARKWVREGAELPPRAPGQTPVQTPAHTPSPAQTPSHTPAQTPVAAPARTPAQPLPSRSANSSLVNLEKLSTSLSNSSGGAANANASTASVNTNTNATAAASSRPDLKKSILSLYASTAKSHSATVAANAQAFRSGTAFATASTPAPNAAAPNAAPQRHGAAASTGNSASATPTPGATPNGSALSLDDDLFKNVWS</sequence>
<dbReference type="GO" id="GO:0006891">
    <property type="term" value="P:intra-Golgi vesicle-mediated transport"/>
    <property type="evidence" value="ECO:0007669"/>
    <property type="project" value="TreeGrafter"/>
</dbReference>
<gene>
    <name evidence="8" type="ORF">DAKH74_019750</name>
</gene>
<proteinExistence type="predicted"/>
<evidence type="ECO:0000256" key="5">
    <source>
        <dbReference type="PROSITE-ProRule" id="PRU00288"/>
    </source>
</evidence>
<keyword evidence="4" id="KW-0862">Zinc</keyword>
<dbReference type="SUPFAM" id="SSF57863">
    <property type="entry name" value="ArfGap/RecO-like zinc finger"/>
    <property type="match status" value="1"/>
</dbReference>
<dbReference type="Proteomes" id="UP001377567">
    <property type="component" value="Unassembled WGS sequence"/>
</dbReference>
<name>A0AAV5RUY4_MAUHU</name>
<protein>
    <submittedName>
        <fullName evidence="8">GTPase-activating protein</fullName>
    </submittedName>
</protein>
<dbReference type="PANTHER" id="PTHR45705:SF1">
    <property type="entry name" value="FI20236P1"/>
    <property type="match status" value="1"/>
</dbReference>
<dbReference type="InterPro" id="IPR051718">
    <property type="entry name" value="ARF_GTPase-activating"/>
</dbReference>
<dbReference type="AlphaFoldDB" id="A0AAV5RUY4"/>
<keyword evidence="1" id="KW-0343">GTPase activation</keyword>
<dbReference type="InterPro" id="IPR037278">
    <property type="entry name" value="ARFGAP/RecO"/>
</dbReference>
<dbReference type="FunFam" id="1.10.220.150:FF:000009">
    <property type="entry name" value="stromal membrane-associated protein 1 isoform X1"/>
    <property type="match status" value="1"/>
</dbReference>
<evidence type="ECO:0000313" key="9">
    <source>
        <dbReference type="Proteomes" id="UP001377567"/>
    </source>
</evidence>
<feature type="region of interest" description="Disordered" evidence="6">
    <location>
        <begin position="262"/>
        <end position="308"/>
    </location>
</feature>
<accession>A0AAV5RUY4</accession>
<organism evidence="8 9">
    <name type="scientific">Maudiozyma humilis</name>
    <name type="common">Sour dough yeast</name>
    <name type="synonym">Kazachstania humilis</name>
    <dbReference type="NCBI Taxonomy" id="51915"/>
    <lineage>
        <taxon>Eukaryota</taxon>
        <taxon>Fungi</taxon>
        <taxon>Dikarya</taxon>
        <taxon>Ascomycota</taxon>
        <taxon>Saccharomycotina</taxon>
        <taxon>Saccharomycetes</taxon>
        <taxon>Saccharomycetales</taxon>
        <taxon>Saccharomycetaceae</taxon>
        <taxon>Maudiozyma</taxon>
    </lineage>
</organism>
<dbReference type="EMBL" id="BTGD01000005">
    <property type="protein sequence ID" value="GMM55359.1"/>
    <property type="molecule type" value="Genomic_DNA"/>
</dbReference>
<dbReference type="GO" id="GO:0005096">
    <property type="term" value="F:GTPase activator activity"/>
    <property type="evidence" value="ECO:0007669"/>
    <property type="project" value="UniProtKB-KW"/>
</dbReference>
<dbReference type="InterPro" id="IPR001164">
    <property type="entry name" value="ArfGAP_dom"/>
</dbReference>
<evidence type="ECO:0000256" key="2">
    <source>
        <dbReference type="ARBA" id="ARBA00022723"/>
    </source>
</evidence>
<dbReference type="PANTHER" id="PTHR45705">
    <property type="entry name" value="FI20236P1"/>
    <property type="match status" value="1"/>
</dbReference>
<evidence type="ECO:0000313" key="8">
    <source>
        <dbReference type="EMBL" id="GMM55359.1"/>
    </source>
</evidence>
<keyword evidence="3 5" id="KW-0863">Zinc-finger</keyword>
<keyword evidence="9" id="KW-1185">Reference proteome</keyword>
<dbReference type="Gene3D" id="1.10.220.150">
    <property type="entry name" value="Arf GTPase activating protein"/>
    <property type="match status" value="1"/>
</dbReference>
<dbReference type="PRINTS" id="PR00405">
    <property type="entry name" value="REVINTRACTNG"/>
</dbReference>
<evidence type="ECO:0000256" key="6">
    <source>
        <dbReference type="SAM" id="MobiDB-lite"/>
    </source>
</evidence>
<evidence type="ECO:0000256" key="3">
    <source>
        <dbReference type="ARBA" id="ARBA00022771"/>
    </source>
</evidence>
<evidence type="ECO:0000256" key="4">
    <source>
        <dbReference type="ARBA" id="ARBA00022833"/>
    </source>
</evidence>
<feature type="compositionally biased region" description="Low complexity" evidence="6">
    <location>
        <begin position="262"/>
        <end position="294"/>
    </location>
</feature>
<dbReference type="Pfam" id="PF01412">
    <property type="entry name" value="ArfGap"/>
    <property type="match status" value="1"/>
</dbReference>
<dbReference type="GO" id="GO:0006888">
    <property type="term" value="P:endoplasmic reticulum to Golgi vesicle-mediated transport"/>
    <property type="evidence" value="ECO:0007669"/>
    <property type="project" value="TreeGrafter"/>
</dbReference>
<feature type="compositionally biased region" description="Polar residues" evidence="6">
    <location>
        <begin position="139"/>
        <end position="160"/>
    </location>
</feature>
<reference evidence="8 9" key="1">
    <citation type="journal article" date="2023" name="Elife">
        <title>Identification of key yeast species and microbe-microbe interactions impacting larval growth of Drosophila in the wild.</title>
        <authorList>
            <person name="Mure A."/>
            <person name="Sugiura Y."/>
            <person name="Maeda R."/>
            <person name="Honda K."/>
            <person name="Sakurai N."/>
            <person name="Takahashi Y."/>
            <person name="Watada M."/>
            <person name="Katoh T."/>
            <person name="Gotoh A."/>
            <person name="Gotoh Y."/>
            <person name="Taniguchi I."/>
            <person name="Nakamura K."/>
            <person name="Hayashi T."/>
            <person name="Katayama T."/>
            <person name="Uemura T."/>
            <person name="Hattori Y."/>
        </authorList>
    </citation>
    <scope>NUCLEOTIDE SEQUENCE [LARGE SCALE GENOMIC DNA]</scope>
    <source>
        <strain evidence="8 9">KH-74</strain>
    </source>
</reference>
<evidence type="ECO:0000259" key="7">
    <source>
        <dbReference type="PROSITE" id="PS50115"/>
    </source>
</evidence>
<keyword evidence="2" id="KW-0479">Metal-binding</keyword>
<comment type="caution">
    <text evidence="8">The sequence shown here is derived from an EMBL/GenBank/DDBJ whole genome shotgun (WGS) entry which is preliminary data.</text>
</comment>
<dbReference type="InterPro" id="IPR038508">
    <property type="entry name" value="ArfGAP_dom_sf"/>
</dbReference>